<keyword evidence="6 10" id="KW-0812">Transmembrane</keyword>
<organism evidence="14 15">
    <name type="scientific">Sesamum indicum</name>
    <name type="common">Oriental sesame</name>
    <name type="synonym">Sesamum orientale</name>
    <dbReference type="NCBI Taxonomy" id="4182"/>
    <lineage>
        <taxon>Eukaryota</taxon>
        <taxon>Viridiplantae</taxon>
        <taxon>Streptophyta</taxon>
        <taxon>Embryophyta</taxon>
        <taxon>Tracheophyta</taxon>
        <taxon>Spermatophyta</taxon>
        <taxon>Magnoliopsida</taxon>
        <taxon>eudicotyledons</taxon>
        <taxon>Gunneridae</taxon>
        <taxon>Pentapetalae</taxon>
        <taxon>asterids</taxon>
        <taxon>lamiids</taxon>
        <taxon>Lamiales</taxon>
        <taxon>Pedaliaceae</taxon>
        <taxon>Sesamum</taxon>
    </lineage>
</organism>
<feature type="transmembrane region" description="Helical" evidence="10">
    <location>
        <begin position="988"/>
        <end position="1010"/>
    </location>
</feature>
<protein>
    <recommendedName>
        <fullName evidence="4">RING-type E3 ubiquitin transferase</fullName>
        <ecNumber evidence="4">2.3.2.27</ecNumber>
    </recommendedName>
</protein>
<dbReference type="FunCoup" id="A0A6I9SR08">
    <property type="interactions" value="1412"/>
</dbReference>
<feature type="transmembrane region" description="Helical" evidence="10">
    <location>
        <begin position="774"/>
        <end position="796"/>
    </location>
</feature>
<evidence type="ECO:0000256" key="8">
    <source>
        <dbReference type="ARBA" id="ARBA00022989"/>
    </source>
</evidence>
<proteinExistence type="predicted"/>
<dbReference type="PANTHER" id="PTHR33389:SF4">
    <property type="entry name" value="PII, URIDYLYLTRANSFERASE (DUF2921)"/>
    <property type="match status" value="1"/>
</dbReference>
<dbReference type="Pfam" id="PF25333">
    <property type="entry name" value="DUF2921_N"/>
    <property type="match status" value="3"/>
</dbReference>
<keyword evidence="5" id="KW-0808">Transferase</keyword>
<keyword evidence="14" id="KW-1185">Reference proteome</keyword>
<dbReference type="GeneID" id="105157560"/>
<keyword evidence="7" id="KW-0833">Ubl conjugation pathway</keyword>
<evidence type="ECO:0000313" key="15">
    <source>
        <dbReference type="RefSeq" id="XP_011072268.1"/>
    </source>
</evidence>
<feature type="domain" description="DUF2921" evidence="13">
    <location>
        <begin position="290"/>
        <end position="480"/>
    </location>
</feature>
<dbReference type="EC" id="2.3.2.27" evidence="4"/>
<evidence type="ECO:0000256" key="9">
    <source>
        <dbReference type="ARBA" id="ARBA00023136"/>
    </source>
</evidence>
<evidence type="ECO:0000259" key="12">
    <source>
        <dbReference type="Pfam" id="PF11145"/>
    </source>
</evidence>
<comment type="catalytic activity">
    <reaction evidence="1">
        <text>S-ubiquitinyl-[E2 ubiquitin-conjugating enzyme]-L-cysteine + [acceptor protein]-L-lysine = [E2 ubiquitin-conjugating enzyme]-L-cysteine + N(6)-ubiquitinyl-[acceptor protein]-L-lysine.</text>
        <dbReference type="EC" id="2.3.2.27"/>
    </reaction>
</comment>
<feature type="transmembrane region" description="Helical" evidence="10">
    <location>
        <begin position="866"/>
        <end position="887"/>
    </location>
</feature>
<sequence>MNMMSSIAASWTVLGLFMMLGIVFANSYMVNNGNFGARERKHSVSYKYDRIGEINKECALVLQSAAELKPDDSRLYTIKEELSFLNGDWWQELNGAGALLMPFDDRELSGSSIDVRSPVNLVSFWVTDVDRRHQSKNSIFVSGILQMGITLEGLLSEKPFEGSARFDIWPGHSQLSINFQGIYTESKKNHGERVMCLLGSTVLPSRQPDSGDPWGWVKEFGYTNQPLLTQDDQIILVLRYPRMLTLTSRAIRGSMRSLNPKSNLKYFDEVHMSSWLSTSTNYQFTSENLVSRACDPYPYKDSLLNGEVDIYKGLDFCIILERFTRQEALTILPNWKCNGTDEFCSKLGPFVSDKEINATDGSFRNVKLVLQDVRCENMTSKENAGVVRVSSVLRAVPPSENQFTAAQRTGLGNMTLSAEGIWKSSSGQLCMVGCSGFVDGDGNGCDTRICLSVPLSFSIKQRSILFGTLSSIERTTRSYFPLAFEKLVRTAELWDQYTTSHPYYKYSKIEAASAVLEKDEPFNIGTVIKKSLLKYPKLEDMEKFPYSLSLLSEDLTLHIPAVPDPIPSSFPTKTDLELEILSLGPLFGRYWSTQNVSTFKKENPFQDVGEYTEKQLLLNVSAQLNLVGNQYNNFSSLSVEGIYDPHVGKMYLIGCRDVRASWKILYESMDLEAGLDCLVELVVSYPPTTARWLVNPTARISIISQRNEDDPLYFVPIKLQTVPIMYRKQREDILSRRGVEGILRILTLSTAIACILSQLFYIRDNMESAPYVSLVMLGVQALGYTLPLITGAEALFRKAATEFNENESYDLQNRQWTHVIDYTVKFLVLVAFSLTLRLCQKVWKSRIRMLTRTPLEPHRVPSDKKVLFSTLFIHIVGYILVLIVHYVNTSYKPLQTAHFIDSTGYAHAIREWETELEEYLGLVQDFFLLPQVIANLMWRIHVKPLGKLYYFGITSIRLLPHIYDYVRPPIPNPYFSEEYEFVNPRMDFYSKFGDIAIPTVAILLALAVYIQQRWNYEKLSQTLILGQRKLLPLGSKVYERLPSVSFEAELASGVNRNPTSGKEHDPE</sequence>
<evidence type="ECO:0000256" key="5">
    <source>
        <dbReference type="ARBA" id="ARBA00022679"/>
    </source>
</evidence>
<evidence type="ECO:0000256" key="7">
    <source>
        <dbReference type="ARBA" id="ARBA00022786"/>
    </source>
</evidence>
<dbReference type="OrthoDB" id="618601at2759"/>
<comment type="subcellular location">
    <subcellularLocation>
        <location evidence="2">Endomembrane system</location>
        <topology evidence="2">Multi-pass membrane protein</topology>
    </subcellularLocation>
</comment>
<evidence type="ECO:0000256" key="4">
    <source>
        <dbReference type="ARBA" id="ARBA00012483"/>
    </source>
</evidence>
<feature type="domain" description="DUF2921" evidence="13">
    <location>
        <begin position="55"/>
        <end position="271"/>
    </location>
</feature>
<keyword evidence="11" id="KW-0732">Signal</keyword>
<reference evidence="15" key="1">
    <citation type="submission" date="2025-08" db="UniProtKB">
        <authorList>
            <consortium name="RefSeq"/>
        </authorList>
    </citation>
    <scope>IDENTIFICATION</scope>
</reference>
<evidence type="ECO:0000313" key="14">
    <source>
        <dbReference type="Proteomes" id="UP000504604"/>
    </source>
</evidence>
<feature type="domain" description="DUF2921" evidence="13">
    <location>
        <begin position="518"/>
        <end position="717"/>
    </location>
</feature>
<evidence type="ECO:0000259" key="13">
    <source>
        <dbReference type="Pfam" id="PF25333"/>
    </source>
</evidence>
<feature type="chain" id="PRO_5026961062" description="RING-type E3 ubiquitin transferase" evidence="11">
    <location>
        <begin position="26"/>
        <end position="1067"/>
    </location>
</feature>
<dbReference type="InterPro" id="IPR021319">
    <property type="entry name" value="DUF2921"/>
</dbReference>
<dbReference type="GO" id="GO:0061630">
    <property type="term" value="F:ubiquitin protein ligase activity"/>
    <property type="evidence" value="ECO:0007669"/>
    <property type="project" value="UniProtKB-EC"/>
</dbReference>
<feature type="transmembrane region" description="Helical" evidence="10">
    <location>
        <begin position="741"/>
        <end position="762"/>
    </location>
</feature>
<dbReference type="RefSeq" id="XP_011072268.1">
    <property type="nucleotide sequence ID" value="XM_011073966.2"/>
</dbReference>
<evidence type="ECO:0000256" key="11">
    <source>
        <dbReference type="SAM" id="SignalP"/>
    </source>
</evidence>
<feature type="signal peptide" evidence="11">
    <location>
        <begin position="1"/>
        <end position="25"/>
    </location>
</feature>
<dbReference type="InterPro" id="IPR057425">
    <property type="entry name" value="DUF2921_N"/>
</dbReference>
<dbReference type="AlphaFoldDB" id="A0A6I9SR08"/>
<keyword evidence="8 10" id="KW-1133">Transmembrane helix</keyword>
<evidence type="ECO:0000256" key="3">
    <source>
        <dbReference type="ARBA" id="ARBA00004906"/>
    </source>
</evidence>
<evidence type="ECO:0000256" key="2">
    <source>
        <dbReference type="ARBA" id="ARBA00004127"/>
    </source>
</evidence>
<evidence type="ECO:0000256" key="10">
    <source>
        <dbReference type="SAM" id="Phobius"/>
    </source>
</evidence>
<comment type="pathway">
    <text evidence="3">Protein modification; protein ubiquitination.</text>
</comment>
<dbReference type="Proteomes" id="UP000504604">
    <property type="component" value="Linkage group LG3"/>
</dbReference>
<keyword evidence="9 10" id="KW-0472">Membrane</keyword>
<evidence type="ECO:0000256" key="1">
    <source>
        <dbReference type="ARBA" id="ARBA00000900"/>
    </source>
</evidence>
<gene>
    <name evidence="15" type="primary">LOC105157560</name>
</gene>
<dbReference type="PANTHER" id="PTHR33389">
    <property type="entry name" value="FAMILY PROTEIN, PUTATIVE (DUF2921)-RELATED"/>
    <property type="match status" value="1"/>
</dbReference>
<dbReference type="Pfam" id="PF11145">
    <property type="entry name" value="DUF2921"/>
    <property type="match status" value="1"/>
</dbReference>
<dbReference type="InParanoid" id="A0A6I9SR08"/>
<feature type="transmembrane region" description="Helical" evidence="10">
    <location>
        <begin position="816"/>
        <end position="839"/>
    </location>
</feature>
<dbReference type="GO" id="GO:0012505">
    <property type="term" value="C:endomembrane system"/>
    <property type="evidence" value="ECO:0007669"/>
    <property type="project" value="UniProtKB-SubCell"/>
</dbReference>
<name>A0A6I9SR08_SESIN</name>
<accession>A0A6I9SR08</accession>
<feature type="domain" description="SWEET-like" evidence="12">
    <location>
        <begin position="729"/>
        <end position="1018"/>
    </location>
</feature>
<dbReference type="KEGG" id="sind:105157560"/>
<evidence type="ECO:0000256" key="6">
    <source>
        <dbReference type="ARBA" id="ARBA00022692"/>
    </source>
</evidence>